<dbReference type="PANTHER" id="PTHR43364:SF1">
    <property type="entry name" value="OXIDOREDUCTASE YDHF"/>
    <property type="match status" value="1"/>
</dbReference>
<feature type="domain" description="NADP-dependent oxidoreductase" evidence="4">
    <location>
        <begin position="18"/>
        <end position="303"/>
    </location>
</feature>
<dbReference type="AlphaFoldDB" id="A0A3M8BBN4"/>
<proteinExistence type="inferred from homology"/>
<dbReference type="EMBL" id="BJOD01000004">
    <property type="protein sequence ID" value="GED24516.1"/>
    <property type="molecule type" value="Genomic_DNA"/>
</dbReference>
<dbReference type="InterPro" id="IPR023210">
    <property type="entry name" value="NADP_OxRdtase_dom"/>
</dbReference>
<name>A0A3M8BBN4_9BACL</name>
<evidence type="ECO:0000313" key="7">
    <source>
        <dbReference type="Proteomes" id="UP000276178"/>
    </source>
</evidence>
<dbReference type="GO" id="GO:0016491">
    <property type="term" value="F:oxidoreductase activity"/>
    <property type="evidence" value="ECO:0007669"/>
    <property type="project" value="UniProtKB-KW"/>
</dbReference>
<keyword evidence="8" id="KW-1185">Reference proteome</keyword>
<gene>
    <name evidence="5" type="ORF">BAG01nite_06180</name>
    <name evidence="6" type="ORF">EB820_01425</name>
</gene>
<evidence type="ECO:0000256" key="2">
    <source>
        <dbReference type="ARBA" id="ARBA00023002"/>
    </source>
</evidence>
<dbReference type="GeneID" id="82811578"/>
<evidence type="ECO:0000313" key="5">
    <source>
        <dbReference type="EMBL" id="GED24516.1"/>
    </source>
</evidence>
<sequence>MNVKVYPIKNTELHASNMIMGNMRLTQLSLAEAENLIRTALEEGINFFDHADIYGQGRCEAHFADAIQMNPAIREKMILQSKCGIRSKENYYDFSKEHILASVDGILKRLKTDYLDILLLHRPDPLMEPEEVAEAFQQLQDQGKVNYFGVSNQNPAQIALLQKYIPQKLVVNQIQFSIAHTPLIDSGISLNMKTDQSLNRDSSILEYCRLHDITMQAWSPFQHGMFSGPFLGDLIHFPELNKVIDSIAEKYEVTNTAIAVAWITRHPANIQVVLGTTNAQRLKDACKGADLSLTREEWYRIYKAAGNLIP</sequence>
<dbReference type="OrthoDB" id="9773828at2"/>
<dbReference type="Pfam" id="PF00248">
    <property type="entry name" value="Aldo_ket_red"/>
    <property type="match status" value="1"/>
</dbReference>
<dbReference type="InterPro" id="IPR020471">
    <property type="entry name" value="AKR"/>
</dbReference>
<comment type="similarity">
    <text evidence="3">Belongs to the aldo/keto reductase family. Aldo/keto reductase 2 subfamily.</text>
</comment>
<dbReference type="RefSeq" id="WP_007786701.1">
    <property type="nucleotide sequence ID" value="NZ_BJOD01000004.1"/>
</dbReference>
<dbReference type="Gene3D" id="3.20.20.100">
    <property type="entry name" value="NADP-dependent oxidoreductase domain"/>
    <property type="match status" value="1"/>
</dbReference>
<evidence type="ECO:0000313" key="8">
    <source>
        <dbReference type="Proteomes" id="UP000317180"/>
    </source>
</evidence>
<dbReference type="CDD" id="cd19092">
    <property type="entry name" value="AKR_BsYcsN_EcYdhF-like"/>
    <property type="match status" value="1"/>
</dbReference>
<dbReference type="Proteomes" id="UP000276178">
    <property type="component" value="Unassembled WGS sequence"/>
</dbReference>
<organism evidence="6 7">
    <name type="scientific">Brevibacillus agri</name>
    <dbReference type="NCBI Taxonomy" id="51101"/>
    <lineage>
        <taxon>Bacteria</taxon>
        <taxon>Bacillati</taxon>
        <taxon>Bacillota</taxon>
        <taxon>Bacilli</taxon>
        <taxon>Bacillales</taxon>
        <taxon>Paenibacillaceae</taxon>
        <taxon>Brevibacillus</taxon>
    </lineage>
</organism>
<evidence type="ECO:0000256" key="3">
    <source>
        <dbReference type="ARBA" id="ARBA00038157"/>
    </source>
</evidence>
<dbReference type="EMBL" id="RHHN01000008">
    <property type="protein sequence ID" value="RNB60819.1"/>
    <property type="molecule type" value="Genomic_DNA"/>
</dbReference>
<keyword evidence="1" id="KW-0521">NADP</keyword>
<evidence type="ECO:0000256" key="1">
    <source>
        <dbReference type="ARBA" id="ARBA00022857"/>
    </source>
</evidence>
<dbReference type="SUPFAM" id="SSF51430">
    <property type="entry name" value="NAD(P)-linked oxidoreductase"/>
    <property type="match status" value="1"/>
</dbReference>
<evidence type="ECO:0000313" key="6">
    <source>
        <dbReference type="EMBL" id="RNB60819.1"/>
    </source>
</evidence>
<evidence type="ECO:0000259" key="4">
    <source>
        <dbReference type="Pfam" id="PF00248"/>
    </source>
</evidence>
<dbReference type="PRINTS" id="PR00069">
    <property type="entry name" value="ALDKETRDTASE"/>
</dbReference>
<dbReference type="PANTHER" id="PTHR43364">
    <property type="entry name" value="NADH-SPECIFIC METHYLGLYOXAL REDUCTASE-RELATED"/>
    <property type="match status" value="1"/>
</dbReference>
<reference evidence="5 8" key="2">
    <citation type="submission" date="2019-06" db="EMBL/GenBank/DDBJ databases">
        <title>Whole genome shotgun sequence of Brevibacillus agri NBRC 15538.</title>
        <authorList>
            <person name="Hosoyama A."/>
            <person name="Uohara A."/>
            <person name="Ohji S."/>
            <person name="Ichikawa N."/>
        </authorList>
    </citation>
    <scope>NUCLEOTIDE SEQUENCE [LARGE SCALE GENOMIC DNA]</scope>
    <source>
        <strain evidence="5 8">NBRC 15538</strain>
    </source>
</reference>
<comment type="caution">
    <text evidence="6">The sequence shown here is derived from an EMBL/GenBank/DDBJ whole genome shotgun (WGS) entry which is preliminary data.</text>
</comment>
<dbReference type="InterPro" id="IPR036812">
    <property type="entry name" value="NAD(P)_OxRdtase_dom_sf"/>
</dbReference>
<dbReference type="FunFam" id="3.20.20.100:FF:000008">
    <property type="entry name" value="Aldo/keto reductase family oxidoreductase"/>
    <property type="match status" value="1"/>
</dbReference>
<protein>
    <submittedName>
        <fullName evidence="5 6">Aldo/keto reductase</fullName>
    </submittedName>
</protein>
<reference evidence="6 7" key="1">
    <citation type="submission" date="2018-10" db="EMBL/GenBank/DDBJ databases">
        <title>Phylogenomics of Brevibacillus.</title>
        <authorList>
            <person name="Dunlap C."/>
        </authorList>
    </citation>
    <scope>NUCLEOTIDE SEQUENCE [LARGE SCALE GENOMIC DNA]</scope>
    <source>
        <strain evidence="6 7">NRRL NRS 1219</strain>
    </source>
</reference>
<accession>A0A3M8BBN4</accession>
<dbReference type="Proteomes" id="UP000317180">
    <property type="component" value="Unassembled WGS sequence"/>
</dbReference>
<dbReference type="InterPro" id="IPR050523">
    <property type="entry name" value="AKR_Detox_Biosynth"/>
</dbReference>
<keyword evidence="2" id="KW-0560">Oxidoreductase</keyword>
<dbReference type="GO" id="GO:0005829">
    <property type="term" value="C:cytosol"/>
    <property type="evidence" value="ECO:0007669"/>
    <property type="project" value="TreeGrafter"/>
</dbReference>